<evidence type="ECO:0000256" key="13">
    <source>
        <dbReference type="SAM" id="Phobius"/>
    </source>
</evidence>
<evidence type="ECO:0000256" key="3">
    <source>
        <dbReference type="ARBA" id="ARBA00022538"/>
    </source>
</evidence>
<comment type="caution">
    <text evidence="17">The sequence shown here is derived from an EMBL/GenBank/DDBJ whole genome shotgun (WGS) entry which is preliminary data.</text>
</comment>
<evidence type="ECO:0000259" key="15">
    <source>
        <dbReference type="Pfam" id="PF07885"/>
    </source>
</evidence>
<dbReference type="Gene3D" id="3.40.50.720">
    <property type="entry name" value="NAD(P)-binding Rossmann-like Domain"/>
    <property type="match status" value="1"/>
</dbReference>
<feature type="compositionally biased region" description="Low complexity" evidence="12">
    <location>
        <begin position="156"/>
        <end position="165"/>
    </location>
</feature>
<proteinExistence type="predicted"/>
<feature type="domain" description="Potassium channel" evidence="15">
    <location>
        <begin position="426"/>
        <end position="492"/>
    </location>
</feature>
<feature type="compositionally biased region" description="Low complexity" evidence="12">
    <location>
        <begin position="804"/>
        <end position="830"/>
    </location>
</feature>
<evidence type="ECO:0000256" key="10">
    <source>
        <dbReference type="ARBA" id="ARBA00023303"/>
    </source>
</evidence>
<keyword evidence="18" id="KW-1185">Reference proteome</keyword>
<evidence type="ECO:0000256" key="2">
    <source>
        <dbReference type="ARBA" id="ARBA00022448"/>
    </source>
</evidence>
<reference evidence="17 18" key="1">
    <citation type="submission" date="2023-03" db="EMBL/GenBank/DDBJ databases">
        <title>Genome sequence of Lichtheimia ornata CBS 291.66.</title>
        <authorList>
            <person name="Mohabir J.T."/>
            <person name="Shea T.P."/>
            <person name="Kurbessoian T."/>
            <person name="Berby B."/>
            <person name="Fontaine J."/>
            <person name="Livny J."/>
            <person name="Gnirke A."/>
            <person name="Stajich J.E."/>
            <person name="Cuomo C.A."/>
        </authorList>
    </citation>
    <scope>NUCLEOTIDE SEQUENCE [LARGE SCALE GENOMIC DNA]</scope>
    <source>
        <strain evidence="17">CBS 291.66</strain>
    </source>
</reference>
<gene>
    <name evidence="17" type="ORF">O0I10_000243</name>
</gene>
<keyword evidence="9 13" id="KW-0472">Membrane</keyword>
<feature type="compositionally biased region" description="Basic residues" evidence="12">
    <location>
        <begin position="85"/>
        <end position="104"/>
    </location>
</feature>
<keyword evidence="8" id="KW-0406">Ion transport</keyword>
<dbReference type="GeneID" id="83207665"/>
<feature type="transmembrane region" description="Helical" evidence="13">
    <location>
        <begin position="471"/>
        <end position="488"/>
    </location>
</feature>
<evidence type="ECO:0000256" key="1">
    <source>
        <dbReference type="ARBA" id="ARBA00004141"/>
    </source>
</evidence>
<dbReference type="RefSeq" id="XP_058348880.1">
    <property type="nucleotide sequence ID" value="XM_058480357.1"/>
</dbReference>
<keyword evidence="3" id="KW-0633">Potassium transport</keyword>
<evidence type="ECO:0000256" key="4">
    <source>
        <dbReference type="ARBA" id="ARBA00022692"/>
    </source>
</evidence>
<feature type="domain" description="Calcium-activated potassium channel BK alpha subunit" evidence="14">
    <location>
        <begin position="645"/>
        <end position="732"/>
    </location>
</feature>
<keyword evidence="7 13" id="KW-1133">Transmembrane helix</keyword>
<keyword evidence="2" id="KW-0813">Transport</keyword>
<feature type="region of interest" description="Disordered" evidence="12">
    <location>
        <begin position="1"/>
        <end position="174"/>
    </location>
</feature>
<evidence type="ECO:0000256" key="8">
    <source>
        <dbReference type="ARBA" id="ARBA00023065"/>
    </source>
</evidence>
<comment type="catalytic activity">
    <reaction evidence="11">
        <text>K(+)(in) = K(+)(out)</text>
        <dbReference type="Rhea" id="RHEA:29463"/>
        <dbReference type="ChEBI" id="CHEBI:29103"/>
    </reaction>
</comment>
<dbReference type="Pfam" id="PF07885">
    <property type="entry name" value="Ion_trans_2"/>
    <property type="match status" value="1"/>
</dbReference>
<dbReference type="SUPFAM" id="SSF81324">
    <property type="entry name" value="Voltage-gated potassium channels"/>
    <property type="match status" value="1"/>
</dbReference>
<feature type="domain" description="RCK N-terminal" evidence="16">
    <location>
        <begin position="512"/>
        <end position="628"/>
    </location>
</feature>
<keyword evidence="6" id="KW-0630">Potassium</keyword>
<evidence type="ECO:0000313" key="17">
    <source>
        <dbReference type="EMBL" id="KAJ8663968.1"/>
    </source>
</evidence>
<evidence type="ECO:0000256" key="6">
    <source>
        <dbReference type="ARBA" id="ARBA00022958"/>
    </source>
</evidence>
<feature type="transmembrane region" description="Helical" evidence="13">
    <location>
        <begin position="441"/>
        <end position="459"/>
    </location>
</feature>
<evidence type="ECO:0000259" key="16">
    <source>
        <dbReference type="Pfam" id="PF22614"/>
    </source>
</evidence>
<dbReference type="Pfam" id="PF03493">
    <property type="entry name" value="BK_channel_a"/>
    <property type="match status" value="1"/>
</dbReference>
<dbReference type="InterPro" id="IPR003929">
    <property type="entry name" value="K_chnl_BK_asu"/>
</dbReference>
<evidence type="ECO:0000256" key="5">
    <source>
        <dbReference type="ARBA" id="ARBA00022826"/>
    </source>
</evidence>
<evidence type="ECO:0000256" key="12">
    <source>
        <dbReference type="SAM" id="MobiDB-lite"/>
    </source>
</evidence>
<keyword evidence="5" id="KW-0631">Potassium channel</keyword>
<feature type="transmembrane region" description="Helical" evidence="13">
    <location>
        <begin position="316"/>
        <end position="337"/>
    </location>
</feature>
<evidence type="ECO:0000256" key="9">
    <source>
        <dbReference type="ARBA" id="ARBA00023136"/>
    </source>
</evidence>
<keyword evidence="10" id="KW-0407">Ion channel</keyword>
<comment type="subcellular location">
    <subcellularLocation>
        <location evidence="1">Membrane</location>
        <topology evidence="1">Multi-pass membrane protein</topology>
    </subcellularLocation>
</comment>
<dbReference type="InterPro" id="IPR013099">
    <property type="entry name" value="K_chnl_dom"/>
</dbReference>
<dbReference type="PANTHER" id="PTHR10027:SF10">
    <property type="entry name" value="SLOWPOKE 2, ISOFORM D"/>
    <property type="match status" value="1"/>
</dbReference>
<dbReference type="Pfam" id="PF22614">
    <property type="entry name" value="Slo-like_RCK"/>
    <property type="match status" value="2"/>
</dbReference>
<accession>A0AAD7Y516</accession>
<evidence type="ECO:0000256" key="7">
    <source>
        <dbReference type="ARBA" id="ARBA00022989"/>
    </source>
</evidence>
<dbReference type="PANTHER" id="PTHR10027">
    <property type="entry name" value="CALCIUM-ACTIVATED POTASSIUM CHANNEL ALPHA CHAIN"/>
    <property type="match status" value="1"/>
</dbReference>
<dbReference type="InterPro" id="IPR047871">
    <property type="entry name" value="K_chnl_Slo-like"/>
</dbReference>
<evidence type="ECO:0000256" key="11">
    <source>
        <dbReference type="ARBA" id="ARBA00034430"/>
    </source>
</evidence>
<organism evidence="17 18">
    <name type="scientific">Lichtheimia ornata</name>
    <dbReference type="NCBI Taxonomy" id="688661"/>
    <lineage>
        <taxon>Eukaryota</taxon>
        <taxon>Fungi</taxon>
        <taxon>Fungi incertae sedis</taxon>
        <taxon>Mucoromycota</taxon>
        <taxon>Mucoromycotina</taxon>
        <taxon>Mucoromycetes</taxon>
        <taxon>Mucorales</taxon>
        <taxon>Lichtheimiaceae</taxon>
        <taxon>Lichtheimia</taxon>
    </lineage>
</organism>
<sequence length="1207" mass="137059">MHISRNRKQKGDEESLLPGNDPFVNQHYGAVLDSPTASAAPPSHVHHRRHVFTHLQEDDASSRGNSEVEESGTRNNGEEVAAAACRRKAALAERKRRRMHRHHHADSSAQMLLPNIMRGKKSKKKGTSSSNNNNNNSSNSSSRTCSDQEDNDDSDNNNSTSEKSNQPIHPDDVFMEGDDLSRIATADLVLPALDPRADEVIATAASQRSLDQWFKRRSNVNFSTVRTKYRASRKSARDEKTEVYSLFNSARHYFHWHPFVSRIRSILLANQTIVLFVYIDFLVDLLFCLAYTVEMKEEFDVNLTPPWMYKWRSYDLWFFCQVLTFWNLGSFLIRIFLTGHPISVLISFRSLIEMVTTVPFLSSNFMEHGQLLYVPYFLRSWVLLLRIKSAMKIKTNLQMTDKPVDLLKSKLIHLICTLMVLLYNGMAAFQFCEATFANVNYSILDSLYFVMVTLSTVGYGDMTVQTEGGRVVVMLIILTSLAVLPSLVTDVLATNRKRNEGGGHVSSGSMPFILIVGAFRLEQVNEILDGFLNRENAERHLNVVFLDINRPPDDLKLLERNSMWGHRIQFLHGSVLNEKTLQRVRARYAKAIFTISDQNAKIAAEEDERNTVRLWSLYCYTVSHKIPIYSYNLSPSTAIYQKVAKEIICVREFKQYLLAMNCRCRGVSTMITNLLHQRQPTNRYDEPWQAQYDDGSCNEIYTQQPAPYMVDMDFGHIAWMVFKECQVILFAIKTYAADRDEYEILLNPSNDYIIKKEDLCVYISESPKEIKDIEYLNPSYVTRTINRMRTMPLHMPMPQQQWLSNLQQQQPPMPNSATTTPSHPPSSTHAKPPPERYKLSRLPTPRHALLTGSRALISRLGQSPVPHAHHHTLDDDSSGSSLMDDVSLPLSYVLEERVDDVDKVTITSAANMRGHILVCVHREVVNIFKFIYNLRSPHMRPEALQDIVILCATPPKPKTFELISMFPKVYFIVGDCRQPDDLLKAGVKRAKQVVVMSEKDCLDECEYNSDSPAIMTSHIIDLLVQERAEGAYTIVNLVEKSNIRFMHLLQEKDVAEEIDVFYTPAYAAGDVIADSLINNVLLSQTYYKPDIVSIIKTLCGMPGPLLDGSAAHLMSSSQDFSTVTSAMIHAPHLTSIPMPPEFIDHTFAFMFETLLLGYGIMPLGLLRAADDSLGNELPFVYTNPVPSLILKATDQVYILSSPQLGYC</sequence>
<dbReference type="InterPro" id="IPR003148">
    <property type="entry name" value="RCK_N"/>
</dbReference>
<feature type="compositionally biased region" description="Low complexity" evidence="12">
    <location>
        <begin position="128"/>
        <end position="142"/>
    </location>
</feature>
<dbReference type="AlphaFoldDB" id="A0AAD7Y516"/>
<evidence type="ECO:0000259" key="14">
    <source>
        <dbReference type="Pfam" id="PF03493"/>
    </source>
</evidence>
<feature type="transmembrane region" description="Helical" evidence="13">
    <location>
        <begin position="411"/>
        <end position="429"/>
    </location>
</feature>
<feature type="transmembrane region" description="Helical" evidence="13">
    <location>
        <begin position="272"/>
        <end position="293"/>
    </location>
</feature>
<dbReference type="GO" id="GO:0015271">
    <property type="term" value="F:outward rectifier potassium channel activity"/>
    <property type="evidence" value="ECO:0007669"/>
    <property type="project" value="TreeGrafter"/>
</dbReference>
<feature type="region of interest" description="Disordered" evidence="12">
    <location>
        <begin position="804"/>
        <end position="841"/>
    </location>
</feature>
<dbReference type="GO" id="GO:0005228">
    <property type="term" value="F:intracellular sodium-activated potassium channel activity"/>
    <property type="evidence" value="ECO:0007669"/>
    <property type="project" value="TreeGrafter"/>
</dbReference>
<evidence type="ECO:0000313" key="18">
    <source>
        <dbReference type="Proteomes" id="UP001234581"/>
    </source>
</evidence>
<dbReference type="Gene3D" id="1.10.287.70">
    <property type="match status" value="1"/>
</dbReference>
<dbReference type="EMBL" id="JARTCD010000001">
    <property type="protein sequence ID" value="KAJ8663968.1"/>
    <property type="molecule type" value="Genomic_DNA"/>
</dbReference>
<protein>
    <submittedName>
        <fullName evidence="17">Uncharacterized protein</fullName>
    </submittedName>
</protein>
<name>A0AAD7Y516_9FUNG</name>
<dbReference type="Proteomes" id="UP001234581">
    <property type="component" value="Unassembled WGS sequence"/>
</dbReference>
<dbReference type="GO" id="GO:0005886">
    <property type="term" value="C:plasma membrane"/>
    <property type="evidence" value="ECO:0007669"/>
    <property type="project" value="TreeGrafter"/>
</dbReference>
<feature type="domain" description="RCK N-terminal" evidence="16">
    <location>
        <begin position="912"/>
        <end position="1023"/>
    </location>
</feature>
<keyword evidence="4 13" id="KW-0812">Transmembrane</keyword>